<protein>
    <submittedName>
        <fullName evidence="2">Uncharacterized protein</fullName>
    </submittedName>
</protein>
<keyword evidence="1" id="KW-0812">Transmembrane</keyword>
<reference evidence="2 3" key="1">
    <citation type="journal article" date="2020" name="Biotechnol. Biofuels">
        <title>New insights from the biogas microbiome by comprehensive genome-resolved metagenomics of nearly 1600 species originating from multiple anaerobic digesters.</title>
        <authorList>
            <person name="Campanaro S."/>
            <person name="Treu L."/>
            <person name="Rodriguez-R L.M."/>
            <person name="Kovalovszki A."/>
            <person name="Ziels R.M."/>
            <person name="Maus I."/>
            <person name="Zhu X."/>
            <person name="Kougias P.G."/>
            <person name="Basile A."/>
            <person name="Luo G."/>
            <person name="Schluter A."/>
            <person name="Konstantinidis K.T."/>
            <person name="Angelidaki I."/>
        </authorList>
    </citation>
    <scope>NUCLEOTIDE SEQUENCE [LARGE SCALE GENOMIC DNA]</scope>
    <source>
        <strain evidence="2">AS05jafATM_4</strain>
    </source>
</reference>
<evidence type="ECO:0000256" key="1">
    <source>
        <dbReference type="SAM" id="Phobius"/>
    </source>
</evidence>
<evidence type="ECO:0000313" key="2">
    <source>
        <dbReference type="EMBL" id="HHY27963.1"/>
    </source>
</evidence>
<evidence type="ECO:0000313" key="3">
    <source>
        <dbReference type="Proteomes" id="UP000553059"/>
    </source>
</evidence>
<sequence>MKEMDDILKSVFHDKPIAQEPLQGMRMRIMDQILAAPVDFQEKRLAMQRRKWGIIFLSGFFVLSFSLFLINWFLGPWLGGGLNTLVLWLTTNIPILAWFQDRWDWLFDTLAILSNLKIGYQFLWQQYGLAVMGILFSWVLFEGIRDNKLKRKAFNGNS</sequence>
<dbReference type="Proteomes" id="UP000553059">
    <property type="component" value="Unassembled WGS sequence"/>
</dbReference>
<accession>A0A7C6Z5S0</accession>
<comment type="caution">
    <text evidence="2">The sequence shown here is derived from an EMBL/GenBank/DDBJ whole genome shotgun (WGS) entry which is preliminary data.</text>
</comment>
<keyword evidence="1" id="KW-1133">Transmembrane helix</keyword>
<dbReference type="EMBL" id="DUTF01000325">
    <property type="protein sequence ID" value="HHY27963.1"/>
    <property type="molecule type" value="Genomic_DNA"/>
</dbReference>
<name>A0A7C6Z5S0_9FIRM</name>
<feature type="transmembrane region" description="Helical" evidence="1">
    <location>
        <begin position="52"/>
        <end position="74"/>
    </location>
</feature>
<proteinExistence type="predicted"/>
<gene>
    <name evidence="2" type="ORF">GX523_14700</name>
</gene>
<organism evidence="2 3">
    <name type="scientific">Desulfitobacterium dehalogenans</name>
    <dbReference type="NCBI Taxonomy" id="36854"/>
    <lineage>
        <taxon>Bacteria</taxon>
        <taxon>Bacillati</taxon>
        <taxon>Bacillota</taxon>
        <taxon>Clostridia</taxon>
        <taxon>Eubacteriales</taxon>
        <taxon>Desulfitobacteriaceae</taxon>
        <taxon>Desulfitobacterium</taxon>
    </lineage>
</organism>
<feature type="transmembrane region" description="Helical" evidence="1">
    <location>
        <begin position="122"/>
        <end position="141"/>
    </location>
</feature>
<dbReference type="AlphaFoldDB" id="A0A7C6Z5S0"/>
<keyword evidence="1" id="KW-0472">Membrane</keyword>